<dbReference type="Gene3D" id="3.30.70.330">
    <property type="match status" value="1"/>
</dbReference>
<keyword evidence="4" id="KW-0805">Transcription regulation</keyword>
<sequence>MDSRLLNVIYDDPFDGNYASYSNETDFWSSGSDTMGLQLTETLHGILPIAPTEDFHKDNIQNLNKNLVGFGELDSEFNYQDFAEERVTANGAVDLITIDDPITDICADIKKEREIDENHDDETLATYDQCSSNETFRTRTDSSSIGDYESHSSDYDDEVANDFDNCPSGTQQISKECILQSSADDLLLENFNRFSPKLTENIGKTRTISNNSNVSDVDGLGLSIDANNFDLAEFITKDDISVNSTLDTLIIKDSGSINAIYLQPSTVQVISSKHDDECDSDSDIIVDIETVENDENTEMKPIPELLNPRLPADFINEDDNEYVDNVKADPSWSPSYNGKKLEPPSKEIKCIPQKYSMQGLNKKNGEKLKEKSYESKCKSTQKLTKVLPKKLNKPINSQTNSKTCENTKSKVGIGMGGKNLALIKHERDSIAEQKCPDKNLSDRDPRQAVKIVKSEQKSPEKSVKRKLNIEEYKKRREEPQSAKNTANKDNTLDTHNKVIKLEKTIDEDKRPPSTVGGNSIIPSGHSEQVTSIVKSLKGNQCTTPVADPITEAKKKVLRMQELKRAQQLRIIDSTISAKVPKVTKLLPLREIVKDTPYLNEEERNELNANASNKTHPEYEEIIIESIGCNTDISITPLSKSTTITVNNASRSILKSTALLSTISNTFQKVKASENVRISTNSLITSIQDVVVKKSFPIENEILGKGECKNTGLKNVGKPAYHGEDKIIMHLRKDRIRKSTSTVGAQTDLQPEFPPLSLLRSSHKRKSRGRLRKHGKRNYRKTQHHSPSASSSISADSSPSQRSNSSKSSELSRANSCRSRDESYSSSVERTRIYDGAVGTGGYSSRSSRRHRSSISSSYSESVDQVASYRRHRRTSYKQRSRKRSRSPYTSSTDTSDYERSHSPTYSRRSRSRSNSRHRIRTNYKSSNTSNCFSNNVPQPAVEERRIVYVGRIEQETTKEILKRKFLPYGHIKHVSIHYKNTGMKYGFVTYERAQDAFDAIDNSTRDPQIKMYDVSFGGRRAFCRASYADLDNAGINSYQAYVYPKATTNLPKKEDSFEVLLMKMKAKLNANKSSESVTTKSSKI</sequence>
<evidence type="ECO:0000259" key="10">
    <source>
        <dbReference type="PROSITE" id="PS50102"/>
    </source>
</evidence>
<feature type="compositionally biased region" description="Polar residues" evidence="9">
    <location>
        <begin position="922"/>
        <end position="936"/>
    </location>
</feature>
<keyword evidence="3 8" id="KW-0694">RNA-binding</keyword>
<evidence type="ECO:0000256" key="8">
    <source>
        <dbReference type="PROSITE-ProRule" id="PRU00176"/>
    </source>
</evidence>
<keyword evidence="6" id="KW-0804">Transcription</keyword>
<feature type="compositionally biased region" description="Low complexity" evidence="9">
    <location>
        <begin position="785"/>
        <end position="811"/>
    </location>
</feature>
<dbReference type="VEuPathDB" id="VectorBase:GPPI021327"/>
<dbReference type="SUPFAM" id="SSF54928">
    <property type="entry name" value="RNA-binding domain, RBD"/>
    <property type="match status" value="1"/>
</dbReference>
<dbReference type="InterPro" id="IPR000504">
    <property type="entry name" value="RRM_dom"/>
</dbReference>
<protein>
    <recommendedName>
        <fullName evidence="10">RRM domain-containing protein</fullName>
    </recommendedName>
</protein>
<evidence type="ECO:0000256" key="1">
    <source>
        <dbReference type="ARBA" id="ARBA00004123"/>
    </source>
</evidence>
<evidence type="ECO:0000256" key="7">
    <source>
        <dbReference type="ARBA" id="ARBA00023242"/>
    </source>
</evidence>
<dbReference type="SMART" id="SM00360">
    <property type="entry name" value="RRM"/>
    <property type="match status" value="1"/>
</dbReference>
<evidence type="ECO:0000313" key="12">
    <source>
        <dbReference type="Proteomes" id="UP000092460"/>
    </source>
</evidence>
<feature type="region of interest" description="Disordered" evidence="9">
    <location>
        <begin position="429"/>
        <end position="490"/>
    </location>
</feature>
<feature type="compositionally biased region" description="Basic residues" evidence="9">
    <location>
        <begin position="760"/>
        <end position="783"/>
    </location>
</feature>
<dbReference type="GO" id="GO:0005634">
    <property type="term" value="C:nucleus"/>
    <property type="evidence" value="ECO:0007669"/>
    <property type="project" value="UniProtKB-SubCell"/>
</dbReference>
<dbReference type="GO" id="GO:0045944">
    <property type="term" value="P:positive regulation of transcription by RNA polymerase II"/>
    <property type="evidence" value="ECO:0007669"/>
    <property type="project" value="TreeGrafter"/>
</dbReference>
<dbReference type="AlphaFoldDB" id="A0A1B0B7G3"/>
<evidence type="ECO:0000256" key="3">
    <source>
        <dbReference type="ARBA" id="ARBA00022884"/>
    </source>
</evidence>
<dbReference type="InterPro" id="IPR035979">
    <property type="entry name" value="RBD_domain_sf"/>
</dbReference>
<organism evidence="11 12">
    <name type="scientific">Glossina palpalis gambiensis</name>
    <dbReference type="NCBI Taxonomy" id="67801"/>
    <lineage>
        <taxon>Eukaryota</taxon>
        <taxon>Metazoa</taxon>
        <taxon>Ecdysozoa</taxon>
        <taxon>Arthropoda</taxon>
        <taxon>Hexapoda</taxon>
        <taxon>Insecta</taxon>
        <taxon>Pterygota</taxon>
        <taxon>Neoptera</taxon>
        <taxon>Endopterygota</taxon>
        <taxon>Diptera</taxon>
        <taxon>Brachycera</taxon>
        <taxon>Muscomorpha</taxon>
        <taxon>Hippoboscoidea</taxon>
        <taxon>Glossinidae</taxon>
        <taxon>Glossina</taxon>
    </lineage>
</organism>
<feature type="compositionally biased region" description="Basic residues" evidence="9">
    <location>
        <begin position="868"/>
        <end position="885"/>
    </location>
</feature>
<feature type="region of interest" description="Disordered" evidence="9">
    <location>
        <begin position="136"/>
        <end position="159"/>
    </location>
</feature>
<dbReference type="EMBL" id="JXJN01009601">
    <property type="status" value="NOT_ANNOTATED_CDS"/>
    <property type="molecule type" value="Genomic_DNA"/>
</dbReference>
<feature type="domain" description="RRM" evidence="10">
    <location>
        <begin position="945"/>
        <end position="1028"/>
    </location>
</feature>
<feature type="region of interest" description="Disordered" evidence="9">
    <location>
        <begin position="737"/>
        <end position="936"/>
    </location>
</feature>
<feature type="compositionally biased region" description="Polar residues" evidence="9">
    <location>
        <begin position="738"/>
        <end position="748"/>
    </location>
</feature>
<dbReference type="InterPro" id="IPR034605">
    <property type="entry name" value="PGC-1"/>
</dbReference>
<reference evidence="11" key="2">
    <citation type="submission" date="2020-05" db="UniProtKB">
        <authorList>
            <consortium name="EnsemblMetazoa"/>
        </authorList>
    </citation>
    <scope>IDENTIFICATION</scope>
    <source>
        <strain evidence="11">IAEA</strain>
    </source>
</reference>
<dbReference type="Proteomes" id="UP000092460">
    <property type="component" value="Unassembled WGS sequence"/>
</dbReference>
<evidence type="ECO:0000256" key="6">
    <source>
        <dbReference type="ARBA" id="ARBA00023163"/>
    </source>
</evidence>
<dbReference type="Pfam" id="PF00076">
    <property type="entry name" value="RRM_1"/>
    <property type="match status" value="1"/>
</dbReference>
<comment type="subcellular location">
    <subcellularLocation>
        <location evidence="1">Nucleus</location>
    </subcellularLocation>
</comment>
<dbReference type="STRING" id="67801.A0A1B0B7G3"/>
<feature type="compositionally biased region" description="Polar residues" evidence="9">
    <location>
        <begin position="136"/>
        <end position="145"/>
    </location>
</feature>
<keyword evidence="2" id="KW-0597">Phosphoprotein</keyword>
<proteinExistence type="predicted"/>
<dbReference type="GO" id="GO:0003723">
    <property type="term" value="F:RNA binding"/>
    <property type="evidence" value="ECO:0007669"/>
    <property type="project" value="UniProtKB-UniRule"/>
</dbReference>
<feature type="compositionally biased region" description="Basic and acidic residues" evidence="9">
    <location>
        <begin position="817"/>
        <end position="832"/>
    </location>
</feature>
<dbReference type="EnsemblMetazoa" id="GPPI021327-RA">
    <property type="protein sequence ID" value="GPPI021327-PA"/>
    <property type="gene ID" value="GPPI021327"/>
</dbReference>
<evidence type="ECO:0000256" key="9">
    <source>
        <dbReference type="SAM" id="MobiDB-lite"/>
    </source>
</evidence>
<evidence type="ECO:0000256" key="5">
    <source>
        <dbReference type="ARBA" id="ARBA00023159"/>
    </source>
</evidence>
<evidence type="ECO:0000256" key="4">
    <source>
        <dbReference type="ARBA" id="ARBA00023015"/>
    </source>
</evidence>
<feature type="compositionally biased region" description="Basic and acidic residues" evidence="9">
    <location>
        <begin position="429"/>
        <end position="480"/>
    </location>
</feature>
<feature type="compositionally biased region" description="Basic residues" evidence="9">
    <location>
        <begin position="907"/>
        <end position="921"/>
    </location>
</feature>
<name>A0A1B0B7G3_9MUSC</name>
<reference evidence="12" key="1">
    <citation type="submission" date="2015-01" db="EMBL/GenBank/DDBJ databases">
        <authorList>
            <person name="Aksoy S."/>
            <person name="Warren W."/>
            <person name="Wilson R.K."/>
        </authorList>
    </citation>
    <scope>NUCLEOTIDE SEQUENCE [LARGE SCALE GENOMIC DNA]</scope>
    <source>
        <strain evidence="12">IAEA</strain>
    </source>
</reference>
<dbReference type="PROSITE" id="PS50102">
    <property type="entry name" value="RRM"/>
    <property type="match status" value="1"/>
</dbReference>
<evidence type="ECO:0000256" key="2">
    <source>
        <dbReference type="ARBA" id="ARBA00022553"/>
    </source>
</evidence>
<dbReference type="InterPro" id="IPR012677">
    <property type="entry name" value="Nucleotide-bd_a/b_plait_sf"/>
</dbReference>
<accession>A0A1B0B7G3</accession>
<dbReference type="PANTHER" id="PTHR15528">
    <property type="entry name" value="PEROXISOME PROLIFERATOR ACTIVATED RECEPTOR GAMMA COACTIVATOR 1 PGC-1 -RELATED"/>
    <property type="match status" value="1"/>
</dbReference>
<dbReference type="GO" id="GO:0003712">
    <property type="term" value="F:transcription coregulator activity"/>
    <property type="evidence" value="ECO:0007669"/>
    <property type="project" value="InterPro"/>
</dbReference>
<dbReference type="PANTHER" id="PTHR15528:SF11">
    <property type="entry name" value="FI18188P1"/>
    <property type="match status" value="1"/>
</dbReference>
<evidence type="ECO:0000313" key="11">
    <source>
        <dbReference type="EnsemblMetazoa" id="GPPI021327-PA"/>
    </source>
</evidence>
<keyword evidence="7" id="KW-0539">Nucleus</keyword>
<keyword evidence="5" id="KW-0010">Activator</keyword>
<keyword evidence="12" id="KW-1185">Reference proteome</keyword>